<evidence type="ECO:0000256" key="6">
    <source>
        <dbReference type="ARBA" id="ARBA00023002"/>
    </source>
</evidence>
<dbReference type="GO" id="GO:0009851">
    <property type="term" value="P:auxin biosynthetic process"/>
    <property type="evidence" value="ECO:0007669"/>
    <property type="project" value="UniProtKB-KW"/>
</dbReference>
<dbReference type="InterPro" id="IPR002937">
    <property type="entry name" value="Amino_oxidase"/>
</dbReference>
<dbReference type="Gene3D" id="3.50.50.60">
    <property type="entry name" value="FAD/NAD(P)-binding domain"/>
    <property type="match status" value="2"/>
</dbReference>
<dbReference type="PANTHER" id="PTHR10742:SF410">
    <property type="entry name" value="LYSINE-SPECIFIC HISTONE DEMETHYLASE 2"/>
    <property type="match status" value="1"/>
</dbReference>
<feature type="binding site" evidence="9">
    <location>
        <begin position="64"/>
        <end position="65"/>
    </location>
    <ligand>
        <name>FAD</name>
        <dbReference type="ChEBI" id="CHEBI:57692"/>
    </ligand>
</feature>
<keyword evidence="6" id="KW-0560">Oxidoreductase</keyword>
<dbReference type="Gene3D" id="1.10.405.10">
    <property type="entry name" value="Guanine Nucleotide Dissociation Inhibitor, domain 1"/>
    <property type="match status" value="1"/>
</dbReference>
<feature type="domain" description="Amine oxidase" evidence="11">
    <location>
        <begin position="191"/>
        <end position="442"/>
    </location>
</feature>
<dbReference type="InterPro" id="IPR050281">
    <property type="entry name" value="Flavin_monoamine_oxidase"/>
</dbReference>
<feature type="binding site" evidence="9">
    <location>
        <position position="228"/>
    </location>
    <ligand>
        <name>FAD</name>
        <dbReference type="ChEBI" id="CHEBI:57692"/>
    </ligand>
</feature>
<comment type="pathway">
    <text evidence="2">Plant hormone metabolism; auxin biosynthesis.</text>
</comment>
<proteinExistence type="inferred from homology"/>
<reference evidence="13" key="1">
    <citation type="submission" date="2018-12" db="EMBL/GenBank/DDBJ databases">
        <title>Complete genome sequence of Roseovarius sp. MME-070.</title>
        <authorList>
            <person name="Nam Y.-D."/>
            <person name="Kang J."/>
            <person name="Chung W.-H."/>
            <person name="Park Y.S."/>
        </authorList>
    </citation>
    <scope>NUCLEOTIDE SEQUENCE [LARGE SCALE GENOMIC DNA]</scope>
    <source>
        <strain evidence="13">MME-070</strain>
    </source>
</reference>
<dbReference type="RefSeq" id="WP_157705528.1">
    <property type="nucleotide sequence ID" value="NZ_CP034348.1"/>
</dbReference>
<dbReference type="SUPFAM" id="SSF54373">
    <property type="entry name" value="FAD-linked reductases, C-terminal domain"/>
    <property type="match status" value="1"/>
</dbReference>
<evidence type="ECO:0000256" key="2">
    <source>
        <dbReference type="ARBA" id="ARBA00004814"/>
    </source>
</evidence>
<feature type="domain" description="Amine oxidase" evidence="11">
    <location>
        <begin position="44"/>
        <end position="122"/>
    </location>
</feature>
<comment type="similarity">
    <text evidence="3">Belongs to the tryptophan 2-monooxygenase family.</text>
</comment>
<dbReference type="Gene3D" id="3.90.660.10">
    <property type="match status" value="1"/>
</dbReference>
<keyword evidence="7" id="KW-0073">Auxin biosynthesis</keyword>
<dbReference type="EC" id="1.13.12.3" evidence="4"/>
<organism evidence="12 13">
    <name type="scientific">Roseovarius faecimaris</name>
    <dbReference type="NCBI Taxonomy" id="2494550"/>
    <lineage>
        <taxon>Bacteria</taxon>
        <taxon>Pseudomonadati</taxon>
        <taxon>Pseudomonadota</taxon>
        <taxon>Alphaproteobacteria</taxon>
        <taxon>Rhodobacterales</taxon>
        <taxon>Roseobacteraceae</taxon>
        <taxon>Roseovarius</taxon>
    </lineage>
</organism>
<evidence type="ECO:0000256" key="9">
    <source>
        <dbReference type="PIRSR" id="PIRSR601613-1"/>
    </source>
</evidence>
<dbReference type="Proteomes" id="UP000428330">
    <property type="component" value="Chromosome"/>
</dbReference>
<dbReference type="InterPro" id="IPR036188">
    <property type="entry name" value="FAD/NAD-bd_sf"/>
</dbReference>
<evidence type="ECO:0000256" key="3">
    <source>
        <dbReference type="ARBA" id="ARBA00005833"/>
    </source>
</evidence>
<dbReference type="EMBL" id="CP034348">
    <property type="protein sequence ID" value="QGX97024.1"/>
    <property type="molecule type" value="Genomic_DNA"/>
</dbReference>
<keyword evidence="13" id="KW-1185">Reference proteome</keyword>
<name>A0A6I6ILR1_9RHOB</name>
<dbReference type="OrthoDB" id="9790035at2"/>
<protein>
    <recommendedName>
        <fullName evidence="5">Tryptophan 2-monooxygenase</fullName>
        <ecNumber evidence="4">1.13.12.3</ecNumber>
    </recommendedName>
</protein>
<accession>A0A6I6ILR1</accession>
<sequence length="449" mass="47098">MPHTLSGNLPRRTFFRGLAALTLLSSAARALPSAPDVVVVGAGIAGLQAAHTLQAAGHSVALVEAAGRIGGRAYTESDTFGVPFDHGCSWINAGHVNPFTAIARRDGFTLLDHSSANSSYFVDDAAADAEQRRAYDAAWGAVEQALTAAGQAGLDVPASTVMPQGNPDIGVAQSWTGPMDWGVDFDDLSTQDWWTSEGGDPSFLVKEGLGAVVAHHFRDIPVALNTPVTAIDWSGQGVSVTTPQGTINARACIVTVSTGVLNAGGIRFTPELPAETGQAIADLPMGLLAKITLLFDGTRLGFAPNAWLDYRVPREMATPACFFLTWPFGFNYMVGFVGGRFGWELSAAGEAAAIDFALGELERMVGSDARKHFVKGHLTPWASNPHTLGAYAAARPGRYGAREVLARPLAEKLWFAGEATGMPYVALCNGAYQAGEAAARALSASAALR</sequence>
<keyword evidence="10" id="KW-0732">Signal</keyword>
<evidence type="ECO:0000259" key="11">
    <source>
        <dbReference type="Pfam" id="PF01593"/>
    </source>
</evidence>
<dbReference type="GO" id="GO:0050361">
    <property type="term" value="F:tryptophan 2-monooxygenase activity"/>
    <property type="evidence" value="ECO:0007669"/>
    <property type="project" value="UniProtKB-EC"/>
</dbReference>
<evidence type="ECO:0000256" key="1">
    <source>
        <dbReference type="ARBA" id="ARBA00001974"/>
    </source>
</evidence>
<comment type="catalytic activity">
    <reaction evidence="8">
        <text>L-tryptophan + O2 = indole-3-acetamide + CO2 + H2O</text>
        <dbReference type="Rhea" id="RHEA:16165"/>
        <dbReference type="ChEBI" id="CHEBI:15377"/>
        <dbReference type="ChEBI" id="CHEBI:15379"/>
        <dbReference type="ChEBI" id="CHEBI:16031"/>
        <dbReference type="ChEBI" id="CHEBI:16526"/>
        <dbReference type="ChEBI" id="CHEBI:57912"/>
        <dbReference type="EC" id="1.13.12.3"/>
    </reaction>
</comment>
<feature type="binding site" evidence="9">
    <location>
        <position position="336"/>
    </location>
    <ligand>
        <name>substrate</name>
    </ligand>
</feature>
<dbReference type="InterPro" id="IPR001613">
    <property type="entry name" value="Flavin_amine_oxidase"/>
</dbReference>
<dbReference type="SUPFAM" id="SSF51905">
    <property type="entry name" value="FAD/NAD(P)-binding domain"/>
    <property type="match status" value="1"/>
</dbReference>
<dbReference type="Pfam" id="PF01593">
    <property type="entry name" value="Amino_oxidase"/>
    <property type="match status" value="2"/>
</dbReference>
<evidence type="ECO:0000256" key="7">
    <source>
        <dbReference type="ARBA" id="ARBA00023070"/>
    </source>
</evidence>
<evidence type="ECO:0000256" key="8">
    <source>
        <dbReference type="ARBA" id="ARBA00047321"/>
    </source>
</evidence>
<dbReference type="AlphaFoldDB" id="A0A6I6ILR1"/>
<dbReference type="InterPro" id="IPR006311">
    <property type="entry name" value="TAT_signal"/>
</dbReference>
<evidence type="ECO:0000256" key="10">
    <source>
        <dbReference type="SAM" id="SignalP"/>
    </source>
</evidence>
<comment type="cofactor">
    <cofactor evidence="1">
        <name>FAD</name>
        <dbReference type="ChEBI" id="CHEBI:57692"/>
    </cofactor>
</comment>
<gene>
    <name evidence="12" type="ORF">EI983_01525</name>
</gene>
<evidence type="ECO:0000256" key="5">
    <source>
        <dbReference type="ARBA" id="ARBA00017871"/>
    </source>
</evidence>
<evidence type="ECO:0000313" key="13">
    <source>
        <dbReference type="Proteomes" id="UP000428330"/>
    </source>
</evidence>
<dbReference type="PANTHER" id="PTHR10742">
    <property type="entry name" value="FLAVIN MONOAMINE OXIDASE"/>
    <property type="match status" value="1"/>
</dbReference>
<dbReference type="KEGG" id="rom:EI983_01525"/>
<dbReference type="PRINTS" id="PR00757">
    <property type="entry name" value="AMINEOXDASEF"/>
</dbReference>
<evidence type="ECO:0000313" key="12">
    <source>
        <dbReference type="EMBL" id="QGX97024.1"/>
    </source>
</evidence>
<evidence type="ECO:0000256" key="4">
    <source>
        <dbReference type="ARBA" id="ARBA00012535"/>
    </source>
</evidence>
<feature type="signal peptide" evidence="10">
    <location>
        <begin position="1"/>
        <end position="30"/>
    </location>
</feature>
<feature type="chain" id="PRO_5026255344" description="Tryptophan 2-monooxygenase" evidence="10">
    <location>
        <begin position="31"/>
        <end position="449"/>
    </location>
</feature>
<dbReference type="PROSITE" id="PS51318">
    <property type="entry name" value="TAT"/>
    <property type="match status" value="1"/>
</dbReference>